<name>A0ACC3ZD14_COLTU</name>
<reference evidence="1 2" key="1">
    <citation type="journal article" date="2020" name="Phytopathology">
        <title>Genome Sequence Resources of Colletotrichum truncatum, C. plurivorum, C. musicola, and C. sojae: Four Species Pathogenic to Soybean (Glycine max).</title>
        <authorList>
            <person name="Rogerio F."/>
            <person name="Boufleur T.R."/>
            <person name="Ciampi-Guillardi M."/>
            <person name="Sukno S.A."/>
            <person name="Thon M.R."/>
            <person name="Massola Junior N.S."/>
            <person name="Baroncelli R."/>
        </authorList>
    </citation>
    <scope>NUCLEOTIDE SEQUENCE [LARGE SCALE GENOMIC DNA]</scope>
    <source>
        <strain evidence="1 2">CMES1059</strain>
    </source>
</reference>
<accession>A0ACC3ZD14</accession>
<gene>
    <name evidence="1" type="ORF">CTRU02_204727</name>
</gene>
<evidence type="ECO:0000313" key="2">
    <source>
        <dbReference type="Proteomes" id="UP000805649"/>
    </source>
</evidence>
<protein>
    <submittedName>
        <fullName evidence="1">Uncharacterized protein</fullName>
    </submittedName>
</protein>
<dbReference type="Proteomes" id="UP000805649">
    <property type="component" value="Unassembled WGS sequence"/>
</dbReference>
<evidence type="ECO:0000313" key="1">
    <source>
        <dbReference type="EMBL" id="KAL0941964.1"/>
    </source>
</evidence>
<organism evidence="1 2">
    <name type="scientific">Colletotrichum truncatum</name>
    <name type="common">Anthracnose fungus</name>
    <name type="synonym">Colletotrichum capsici</name>
    <dbReference type="NCBI Taxonomy" id="5467"/>
    <lineage>
        <taxon>Eukaryota</taxon>
        <taxon>Fungi</taxon>
        <taxon>Dikarya</taxon>
        <taxon>Ascomycota</taxon>
        <taxon>Pezizomycotina</taxon>
        <taxon>Sordariomycetes</taxon>
        <taxon>Hypocreomycetidae</taxon>
        <taxon>Glomerellales</taxon>
        <taxon>Glomerellaceae</taxon>
        <taxon>Colletotrichum</taxon>
        <taxon>Colletotrichum truncatum species complex</taxon>
    </lineage>
</organism>
<comment type="caution">
    <text evidence="1">The sequence shown here is derived from an EMBL/GenBank/DDBJ whole genome shotgun (WGS) entry which is preliminary data.</text>
</comment>
<keyword evidence="2" id="KW-1185">Reference proteome</keyword>
<sequence>MSYFEDLRDSLRAFAPQERRNLLFYILGIMVYKFGLEAFNGSITALATNRYDYESIVNKTDSRTFERLALLQGLNQAAQCVGSIIIAPLVKRFPTKNVLACAIFIFGLCSAILLILDAATGGTFVPEAYRENHPKNEWSYYGKYPNDAIIPIYTISGIAYGCVELIRRIIPRDIVHIFYELTGTAGAFVTGLVLIPRFGNNMSFIITPICFAVSATIWFFISDLGFVKRNKSLILQERPSYFKALLGGFWLFGESIYVGARIIFTSRKFIWLIPGYSIALYAHRYLENGIAPHVARRYLGESAWSQIMVGGSNLGELLGALCVFLFTNVIQTPMPWLRIDALMLLIVWYIPYWRPQARDVSQAWVVAATFLPISFGWAAGDVSLAAYIQASLARKESDNKNISALGAVMAFLYSFYIILYAVAGTFLGRYLDGVYNASGGSKNGGTIYSGLVNTAGVQFTVIAVVVICATFVPRGSLALNPKMISDERLDRDLVLDDDDTMHRRTPEYVEKDGVEVVVKPHERLGASSSAS</sequence>
<proteinExistence type="predicted"/>
<dbReference type="EMBL" id="VUJX02000002">
    <property type="protein sequence ID" value="KAL0941964.1"/>
    <property type="molecule type" value="Genomic_DNA"/>
</dbReference>